<gene>
    <name evidence="5" type="ORF">SAMN04489716_2690</name>
</gene>
<dbReference type="InterPro" id="IPR050194">
    <property type="entry name" value="Glycosyltransferase_grp1"/>
</dbReference>
<reference evidence="5 6" key="1">
    <citation type="submission" date="2016-10" db="EMBL/GenBank/DDBJ databases">
        <authorList>
            <person name="de Groot N.N."/>
        </authorList>
    </citation>
    <scope>NUCLEOTIDE SEQUENCE [LARGE SCALE GENOMIC DNA]</scope>
    <source>
        <strain evidence="5 6">DSM 43941</strain>
    </source>
</reference>
<dbReference type="EMBL" id="LT629758">
    <property type="protein sequence ID" value="SDT15945.1"/>
    <property type="molecule type" value="Genomic_DNA"/>
</dbReference>
<dbReference type="Proteomes" id="UP000198688">
    <property type="component" value="Chromosome I"/>
</dbReference>
<organism evidence="5 6">
    <name type="scientific">Actinoplanes derwentensis</name>
    <dbReference type="NCBI Taxonomy" id="113562"/>
    <lineage>
        <taxon>Bacteria</taxon>
        <taxon>Bacillati</taxon>
        <taxon>Actinomycetota</taxon>
        <taxon>Actinomycetes</taxon>
        <taxon>Micromonosporales</taxon>
        <taxon>Micromonosporaceae</taxon>
        <taxon>Actinoplanes</taxon>
    </lineage>
</organism>
<dbReference type="SUPFAM" id="SSF53756">
    <property type="entry name" value="UDP-Glycosyltransferase/glycogen phosphorylase"/>
    <property type="match status" value="1"/>
</dbReference>
<dbReference type="GO" id="GO:1901137">
    <property type="term" value="P:carbohydrate derivative biosynthetic process"/>
    <property type="evidence" value="ECO:0007669"/>
    <property type="project" value="UniProtKB-ARBA"/>
</dbReference>
<dbReference type="Pfam" id="PF13439">
    <property type="entry name" value="Glyco_transf_4"/>
    <property type="match status" value="1"/>
</dbReference>
<dbReference type="Gene3D" id="3.40.50.2000">
    <property type="entry name" value="Glycogen Phosphorylase B"/>
    <property type="match status" value="2"/>
</dbReference>
<dbReference type="PANTHER" id="PTHR45947:SF3">
    <property type="entry name" value="SULFOQUINOVOSYL TRANSFERASE SQD2"/>
    <property type="match status" value="1"/>
</dbReference>
<sequence>MRLLRSAGYQVDLHRPGRVPSVPVPFRQVRVGLPFTARPADVVHVHTTGPIGMYGFRAAADWGVPLVITWHTDLLAYADLFAEIPIGAAWCAHSLGLRWSLREYRELTRPGAVRRARLVELGRAMFARTTVVIAPSAKTAAGFAEFGTTADIRVLPTPVTAVAPRPERDTANVVLSVGRGTAEKNPELLLQAFIRVHAARPQTRLVLLGIGRRRRHLARRIAGLGLAGHVDVLPPVPHHEVAGHYRAADVLAFTSTTDTQSLVLAEAESAGLPVVVADPGLAIRPGATEAGRFTCEPEPDAVAAALLRMLDDAALRSTMAGQGRAAAAAYSPEVFLKRLSAIYESQSLQESPDLG</sequence>
<evidence type="ECO:0000313" key="6">
    <source>
        <dbReference type="Proteomes" id="UP000198688"/>
    </source>
</evidence>
<keyword evidence="1" id="KW-0328">Glycosyltransferase</keyword>
<evidence type="ECO:0000256" key="2">
    <source>
        <dbReference type="ARBA" id="ARBA00022679"/>
    </source>
</evidence>
<dbReference type="InterPro" id="IPR001296">
    <property type="entry name" value="Glyco_trans_1"/>
</dbReference>
<evidence type="ECO:0000313" key="5">
    <source>
        <dbReference type="EMBL" id="SDT15945.1"/>
    </source>
</evidence>
<dbReference type="STRING" id="113562.SAMN04489716_2690"/>
<accession>A0A1H1Y3G8</accession>
<keyword evidence="6" id="KW-1185">Reference proteome</keyword>
<keyword evidence="2 5" id="KW-0808">Transferase</keyword>
<proteinExistence type="predicted"/>
<dbReference type="Pfam" id="PF00534">
    <property type="entry name" value="Glycos_transf_1"/>
    <property type="match status" value="1"/>
</dbReference>
<feature type="domain" description="Glycosyltransferase subfamily 4-like N-terminal" evidence="4">
    <location>
        <begin position="37"/>
        <end position="159"/>
    </location>
</feature>
<evidence type="ECO:0000259" key="3">
    <source>
        <dbReference type="Pfam" id="PF00534"/>
    </source>
</evidence>
<dbReference type="AlphaFoldDB" id="A0A1H1Y3G8"/>
<dbReference type="InterPro" id="IPR028098">
    <property type="entry name" value="Glyco_trans_4-like_N"/>
</dbReference>
<protein>
    <submittedName>
        <fullName evidence="5">Glycosyltransferase involved in cell wall bisynthesis</fullName>
    </submittedName>
</protein>
<dbReference type="GO" id="GO:0016757">
    <property type="term" value="F:glycosyltransferase activity"/>
    <property type="evidence" value="ECO:0007669"/>
    <property type="project" value="UniProtKB-KW"/>
</dbReference>
<name>A0A1H1Y3G8_9ACTN</name>
<evidence type="ECO:0000259" key="4">
    <source>
        <dbReference type="Pfam" id="PF13439"/>
    </source>
</evidence>
<dbReference type="PANTHER" id="PTHR45947">
    <property type="entry name" value="SULFOQUINOVOSYL TRANSFERASE SQD2"/>
    <property type="match status" value="1"/>
</dbReference>
<feature type="domain" description="Glycosyl transferase family 1" evidence="3">
    <location>
        <begin position="166"/>
        <end position="324"/>
    </location>
</feature>
<evidence type="ECO:0000256" key="1">
    <source>
        <dbReference type="ARBA" id="ARBA00022676"/>
    </source>
</evidence>